<proteinExistence type="predicted"/>
<gene>
    <name evidence="3" type="ORF">BRAD3257_5342</name>
    <name evidence="2" type="ORF">JWS04_35070</name>
</gene>
<organism evidence="3 4">
    <name type="scientific">Bradyrhizobium vignae</name>
    <dbReference type="NCBI Taxonomy" id="1549949"/>
    <lineage>
        <taxon>Bacteria</taxon>
        <taxon>Pseudomonadati</taxon>
        <taxon>Pseudomonadota</taxon>
        <taxon>Alphaproteobacteria</taxon>
        <taxon>Hyphomicrobiales</taxon>
        <taxon>Nitrobacteraceae</taxon>
        <taxon>Bradyrhizobium</taxon>
    </lineage>
</organism>
<evidence type="ECO:0000313" key="4">
    <source>
        <dbReference type="Proteomes" id="UP000246085"/>
    </source>
</evidence>
<evidence type="ECO:0000313" key="5">
    <source>
        <dbReference type="Proteomes" id="UP000669317"/>
    </source>
</evidence>
<accession>A0A2U3Q4H2</accession>
<feature type="domain" description="Spore protein YkvP/CgeB glycosyl transferase-like" evidence="1">
    <location>
        <begin position="204"/>
        <end position="348"/>
    </location>
</feature>
<dbReference type="Proteomes" id="UP000246085">
    <property type="component" value="Chromosome BRAD3257"/>
</dbReference>
<dbReference type="SUPFAM" id="SSF53756">
    <property type="entry name" value="UDP-Glycosyltransferase/glycogen phosphorylase"/>
    <property type="match status" value="1"/>
</dbReference>
<keyword evidence="5" id="KW-1185">Reference proteome</keyword>
<protein>
    <submittedName>
        <fullName evidence="2">Glycosyltransferase</fullName>
        <ecNumber evidence="2">2.4.-.-</ecNumber>
    </submittedName>
</protein>
<dbReference type="EMBL" id="JAGIKT010000119">
    <property type="protein sequence ID" value="MBP0116187.1"/>
    <property type="molecule type" value="Genomic_DNA"/>
</dbReference>
<dbReference type="KEGG" id="bvz:BRAD3257_5342"/>
<keyword evidence="2" id="KW-0328">Glycosyltransferase</keyword>
<dbReference type="Gene3D" id="3.40.50.2000">
    <property type="entry name" value="Glycogen Phosphorylase B"/>
    <property type="match status" value="1"/>
</dbReference>
<name>A0A2U3Q4H2_9BRAD</name>
<dbReference type="EC" id="2.4.-.-" evidence="2"/>
<dbReference type="InterPro" id="IPR055259">
    <property type="entry name" value="YkvP/CgeB_Glyco_trans-like"/>
</dbReference>
<evidence type="ECO:0000313" key="2">
    <source>
        <dbReference type="EMBL" id="MBP0116187.1"/>
    </source>
</evidence>
<reference evidence="2 5" key="2">
    <citation type="submission" date="2021-03" db="EMBL/GenBank/DDBJ databases">
        <title>Genome Sequence of Bradyrhizobium vignae strain ISRA400.</title>
        <authorList>
            <person name="Tisa L.S."/>
            <person name="Svistoonoff S."/>
            <person name="Hocher V."/>
            <person name="Fall S."/>
            <person name="Zaiya A."/>
            <person name="Naing D."/>
            <person name="Niang N."/>
            <person name="Diouf A."/>
            <person name="Dasylva M.C."/>
            <person name="Toure O."/>
            <person name="Gueye M."/>
            <person name="Gully D."/>
            <person name="Tisseyre P."/>
            <person name="Simpson S."/>
            <person name="Morris K."/>
            <person name="Thomas W.K."/>
        </authorList>
    </citation>
    <scope>NUCLEOTIDE SEQUENCE [LARGE SCALE GENOMIC DNA]</scope>
    <source>
        <strain evidence="2 5">ISRA400</strain>
    </source>
</reference>
<dbReference type="RefSeq" id="WP_122403917.1">
    <property type="nucleotide sequence ID" value="NZ_JAGIKT010000119.1"/>
</dbReference>
<sequence>MKIVIFGLTISSSWGNGHATLWRGLCKHLARSGYSVVFFERDVPYYAGARDLYELPGGELRLFSNWDDVRQAASADVRDADVAIVTSYCPDAVAATDLIFSEGHAIPVFYDLDTPVTLARLLAGEAVPYVGPRGLRDFELVLSFTGGPRVADEFRDRLGARDTRPLYGHVDTDIHRPVAPQPHYRADLSYLGTYSEDRQRTLETLFVAPARARRDLRFLIGGAQYPDDFPWSPNIYFVRHLPPPEHAPFFASSRLTLNVTRRAMAEMGWCPSGRLFEAAACGAPLLSDDWPGIADFFAPGEEILIARDEHDALAALAMTDAELRRMARRAYERTMDQHTSDKRARELISMLEQITSNRVSRQQPEEA</sequence>
<evidence type="ECO:0000313" key="3">
    <source>
        <dbReference type="EMBL" id="SPP96292.1"/>
    </source>
</evidence>
<dbReference type="EMBL" id="LS398110">
    <property type="protein sequence ID" value="SPP96292.1"/>
    <property type="molecule type" value="Genomic_DNA"/>
</dbReference>
<dbReference type="AlphaFoldDB" id="A0A2U3Q4H2"/>
<evidence type="ECO:0000259" key="1">
    <source>
        <dbReference type="Pfam" id="PF13524"/>
    </source>
</evidence>
<reference evidence="3 4" key="1">
    <citation type="submission" date="2018-03" db="EMBL/GenBank/DDBJ databases">
        <authorList>
            <person name="Gully D."/>
        </authorList>
    </citation>
    <scope>NUCLEOTIDE SEQUENCE [LARGE SCALE GENOMIC DNA]</scope>
    <source>
        <strain evidence="3">ORS3257</strain>
    </source>
</reference>
<keyword evidence="2" id="KW-0808">Transferase</keyword>
<dbReference type="Proteomes" id="UP000669317">
    <property type="component" value="Unassembled WGS sequence"/>
</dbReference>
<dbReference type="Pfam" id="PF13524">
    <property type="entry name" value="Glyco_trans_1_2"/>
    <property type="match status" value="1"/>
</dbReference>
<dbReference type="GO" id="GO:0016757">
    <property type="term" value="F:glycosyltransferase activity"/>
    <property type="evidence" value="ECO:0007669"/>
    <property type="project" value="UniProtKB-KW"/>
</dbReference>